<dbReference type="Pfam" id="PF02776">
    <property type="entry name" value="TPP_enzyme_N"/>
    <property type="match status" value="1"/>
</dbReference>
<accession>A0A0U2VUW7</accession>
<dbReference type="GO" id="GO:0018491">
    <property type="term" value="F:2-oxobutyrate synthase activity"/>
    <property type="evidence" value="ECO:0007669"/>
    <property type="project" value="UniProtKB-ARBA"/>
</dbReference>
<dbReference type="GO" id="GO:0005948">
    <property type="term" value="C:acetolactate synthase complex"/>
    <property type="evidence" value="ECO:0007669"/>
    <property type="project" value="TreeGrafter"/>
</dbReference>
<comment type="catalytic activity">
    <reaction evidence="5">
        <text>a 2-oxocarboxylate + 2 oxidized [2Fe-2S]-[ferredoxin] + CoA = an acyl-CoA + 2 reduced [2Fe-2S]-[ferredoxin] + CO2 + H(+)</text>
        <dbReference type="Rhea" id="RHEA:42316"/>
        <dbReference type="Rhea" id="RHEA-COMP:10000"/>
        <dbReference type="Rhea" id="RHEA-COMP:10001"/>
        <dbReference type="ChEBI" id="CHEBI:15378"/>
        <dbReference type="ChEBI" id="CHEBI:16526"/>
        <dbReference type="ChEBI" id="CHEBI:33737"/>
        <dbReference type="ChEBI" id="CHEBI:33738"/>
        <dbReference type="ChEBI" id="CHEBI:35179"/>
        <dbReference type="ChEBI" id="CHEBI:57287"/>
        <dbReference type="ChEBI" id="CHEBI:58342"/>
        <dbReference type="EC" id="1.2.7.11"/>
    </reaction>
</comment>
<dbReference type="GO" id="GO:0019164">
    <property type="term" value="F:pyruvate synthase activity"/>
    <property type="evidence" value="ECO:0007669"/>
    <property type="project" value="UniProtKB-ARBA"/>
</dbReference>
<proteinExistence type="inferred from homology"/>
<sequence length="540" mass="59954">MSQPKRKEETVGKEMKGEEAIAYTLKDIGIKEVFLTYDTPSLLLDQLIKYEIKPNLCNSTREAVILADSYSRENNTVGTVIQIPGVKLLEATDIISQAYVDSQPLLIISSLRSYRDTGKSRVGELRTPDDLMEIFKPITKMAERVLNIEELIFTIEKGYKEALSNRNRPAYVEVPEDLFKLKAYPLTPAEQKPEKKAPDKNTVAKVAELLNNSKNPVILAGYGVLASGAHKELLELAELLDIPVILTFRAKGSIPSSHPLFAGEGLGLFATEEGRHIIEESDLIIALGTKFNQLSTAGWSMKIKGYLVNVNVDGEDISKVYMPHVPVVADVGLFLRELLNTIKTKIKEPIKRGTAEKIKKFKKAISLPTHSEIWPYDVVMALENYNFSKIFVDISSTTLDLVRIPVEKPNTWFTSESLINRSIGVGGISRSNDENVIAVTDIKGVLDNASILVARMNKAKGKLLVLNDGKSSILDVVTSDIPSIVKTGQIERFDEVLTRMFNAVNVSNIEELKKAINENTGNLKVINVKIDPNFESVLFK</sequence>
<dbReference type="OMA" id="STAGWSM"/>
<dbReference type="Pfam" id="PF00205">
    <property type="entry name" value="TPP_enzyme_M"/>
    <property type="match status" value="1"/>
</dbReference>
<dbReference type="GO" id="GO:0003984">
    <property type="term" value="F:acetolactate synthase activity"/>
    <property type="evidence" value="ECO:0007669"/>
    <property type="project" value="TreeGrafter"/>
</dbReference>
<dbReference type="GO" id="GO:0050660">
    <property type="term" value="F:flavin adenine dinucleotide binding"/>
    <property type="evidence" value="ECO:0007669"/>
    <property type="project" value="TreeGrafter"/>
</dbReference>
<feature type="domain" description="Thiamine pyrophosphate enzyme central" evidence="6">
    <location>
        <begin position="203"/>
        <end position="338"/>
    </location>
</feature>
<evidence type="ECO:0000259" key="6">
    <source>
        <dbReference type="Pfam" id="PF00205"/>
    </source>
</evidence>
<dbReference type="OrthoDB" id="6837at2157"/>
<evidence type="ECO:0000313" key="9">
    <source>
        <dbReference type="EMBL" id="ALU31674.1"/>
    </source>
</evidence>
<evidence type="ECO:0000256" key="1">
    <source>
        <dbReference type="ARBA" id="ARBA00003908"/>
    </source>
</evidence>
<comment type="function">
    <text evidence="1">Catalyzes the coenzyme A-dependent oxidative decarboxylation of different 2-oxoacids such as 2-oxoglutarate, pyruvate and 2-oxobutyrate to form their CoA derivatives.</text>
</comment>
<dbReference type="EC" id="1.2.7.11" evidence="4"/>
<organism evidence="8 11">
    <name type="scientific">Sulfolobus acidocaldarius</name>
    <dbReference type="NCBI Taxonomy" id="2285"/>
    <lineage>
        <taxon>Archaea</taxon>
        <taxon>Thermoproteota</taxon>
        <taxon>Thermoprotei</taxon>
        <taxon>Sulfolobales</taxon>
        <taxon>Sulfolobaceae</taxon>
        <taxon>Sulfolobus</taxon>
    </lineage>
</organism>
<reference evidence="10 11" key="1">
    <citation type="submission" date="2015-12" db="EMBL/GenBank/DDBJ databases">
        <title>A stable core within a dynamic pangenome in Sulfolobus acidocaldarius.</title>
        <authorList>
            <person name="Anderson R."/>
            <person name="Kouris A."/>
            <person name="Seward C."/>
            <person name="Campbell K."/>
            <person name="Whitaker R."/>
        </authorList>
    </citation>
    <scope>NUCLEOTIDE SEQUENCE [LARGE SCALE GENOMIC DNA]</scope>
    <source>
        <strain evidence="8 11">GG12-C01-09</strain>
        <strain evidence="9 10">NG05B_CO5_07</strain>
    </source>
</reference>
<dbReference type="EMBL" id="CP013694">
    <property type="protein sequence ID" value="ALU28948.1"/>
    <property type="molecule type" value="Genomic_DNA"/>
</dbReference>
<dbReference type="GeneID" id="14551280"/>
<dbReference type="RefSeq" id="WP_011277639.1">
    <property type="nucleotide sequence ID" value="NZ_BHWZ01000001.1"/>
</dbReference>
<dbReference type="EMBL" id="CP013695">
    <property type="protein sequence ID" value="ALU31674.1"/>
    <property type="molecule type" value="Genomic_DNA"/>
</dbReference>
<dbReference type="STRING" id="1435377.SUSAZ_03430"/>
<dbReference type="Proteomes" id="UP000065473">
    <property type="component" value="Chromosome"/>
</dbReference>
<dbReference type="CDD" id="cd07035">
    <property type="entry name" value="TPP_PYR_POX_like"/>
    <property type="match status" value="1"/>
</dbReference>
<dbReference type="Proteomes" id="UP000060043">
    <property type="component" value="Chromosome"/>
</dbReference>
<evidence type="ECO:0000256" key="2">
    <source>
        <dbReference type="ARBA" id="ARBA00007812"/>
    </source>
</evidence>
<dbReference type="GO" id="GO:0009099">
    <property type="term" value="P:L-valine biosynthetic process"/>
    <property type="evidence" value="ECO:0007669"/>
    <property type="project" value="TreeGrafter"/>
</dbReference>
<dbReference type="InterPro" id="IPR045229">
    <property type="entry name" value="TPP_enz"/>
</dbReference>
<dbReference type="InterPro" id="IPR012000">
    <property type="entry name" value="Thiamin_PyroP_enz_cen_dom"/>
</dbReference>
<dbReference type="GO" id="GO:0047553">
    <property type="term" value="F:2-oxoglutarate synthase activity"/>
    <property type="evidence" value="ECO:0007669"/>
    <property type="project" value="UniProtKB-ARBA"/>
</dbReference>
<dbReference type="GO" id="GO:0030976">
    <property type="term" value="F:thiamine pyrophosphate binding"/>
    <property type="evidence" value="ECO:0007669"/>
    <property type="project" value="InterPro"/>
</dbReference>
<dbReference type="Gene3D" id="3.40.50.970">
    <property type="match status" value="1"/>
</dbReference>
<gene>
    <name evidence="8" type="ORF">ATY89_02585</name>
    <name evidence="9" type="ORF">ATZ20_05615</name>
</gene>
<dbReference type="PANTHER" id="PTHR18968:SF13">
    <property type="entry name" value="ACETOLACTATE SYNTHASE CATALYTIC SUBUNIT, MITOCHONDRIAL"/>
    <property type="match status" value="1"/>
</dbReference>
<protein>
    <recommendedName>
        <fullName evidence="4">2-oxoacid oxidoreductase (ferredoxin)</fullName>
        <ecNumber evidence="4">1.2.7.11</ecNumber>
    </recommendedName>
</protein>
<dbReference type="InterPro" id="IPR012001">
    <property type="entry name" value="Thiamin_PyroP_enz_TPP-bd_dom"/>
</dbReference>
<dbReference type="SUPFAM" id="SSF52467">
    <property type="entry name" value="DHS-like NAD/FAD-binding domain"/>
    <property type="match status" value="1"/>
</dbReference>
<dbReference type="PANTHER" id="PTHR18968">
    <property type="entry name" value="THIAMINE PYROPHOSPHATE ENZYMES"/>
    <property type="match status" value="1"/>
</dbReference>
<comment type="similarity">
    <text evidence="2">Belongs to the TPP enzyme family.</text>
</comment>
<evidence type="ECO:0000259" key="7">
    <source>
        <dbReference type="Pfam" id="PF02776"/>
    </source>
</evidence>
<evidence type="ECO:0000313" key="10">
    <source>
        <dbReference type="Proteomes" id="UP000060043"/>
    </source>
</evidence>
<comment type="subunit">
    <text evidence="3">Heterodimer composed of an alpha and a beta subunit.</text>
</comment>
<dbReference type="PaxDb" id="1435377-SUSAZ_03430"/>
<dbReference type="GO" id="GO:0009097">
    <property type="term" value="P:isoleucine biosynthetic process"/>
    <property type="evidence" value="ECO:0007669"/>
    <property type="project" value="TreeGrafter"/>
</dbReference>
<dbReference type="SUPFAM" id="SSF52518">
    <property type="entry name" value="Thiamin diphosphate-binding fold (THDP-binding)"/>
    <property type="match status" value="1"/>
</dbReference>
<dbReference type="GO" id="GO:0000287">
    <property type="term" value="F:magnesium ion binding"/>
    <property type="evidence" value="ECO:0007669"/>
    <property type="project" value="InterPro"/>
</dbReference>
<evidence type="ECO:0000256" key="5">
    <source>
        <dbReference type="ARBA" id="ARBA00048893"/>
    </source>
</evidence>
<evidence type="ECO:0000313" key="11">
    <source>
        <dbReference type="Proteomes" id="UP000065473"/>
    </source>
</evidence>
<evidence type="ECO:0000256" key="3">
    <source>
        <dbReference type="ARBA" id="ARBA00011631"/>
    </source>
</evidence>
<evidence type="ECO:0000313" key="8">
    <source>
        <dbReference type="EMBL" id="ALU28948.1"/>
    </source>
</evidence>
<name>A0A0U2VUW7_9CREN</name>
<dbReference type="AlphaFoldDB" id="A0A0U2VUW7"/>
<dbReference type="Gene3D" id="3.40.50.1220">
    <property type="entry name" value="TPP-binding domain"/>
    <property type="match status" value="1"/>
</dbReference>
<dbReference type="InterPro" id="IPR029035">
    <property type="entry name" value="DHS-like_NAD/FAD-binding_dom"/>
</dbReference>
<evidence type="ECO:0000256" key="4">
    <source>
        <dbReference type="ARBA" id="ARBA00012691"/>
    </source>
</evidence>
<dbReference type="InterPro" id="IPR029061">
    <property type="entry name" value="THDP-binding"/>
</dbReference>
<feature type="domain" description="Thiamine pyrophosphate enzyme N-terminal TPP-binding" evidence="7">
    <location>
        <begin position="15"/>
        <end position="121"/>
    </location>
</feature>